<evidence type="ECO:0000259" key="3">
    <source>
        <dbReference type="Pfam" id="PF00425"/>
    </source>
</evidence>
<reference evidence="5 6" key="1">
    <citation type="submission" date="2019-02" db="EMBL/GenBank/DDBJ databases">
        <title>Deep-cultivation of Planctomycetes and their phenomic and genomic characterization uncovers novel biology.</title>
        <authorList>
            <person name="Wiegand S."/>
            <person name="Jogler M."/>
            <person name="Boedeker C."/>
            <person name="Pinto D."/>
            <person name="Vollmers J."/>
            <person name="Rivas-Marin E."/>
            <person name="Kohn T."/>
            <person name="Peeters S.H."/>
            <person name="Heuer A."/>
            <person name="Rast P."/>
            <person name="Oberbeckmann S."/>
            <person name="Bunk B."/>
            <person name="Jeske O."/>
            <person name="Meyerdierks A."/>
            <person name="Storesund J.E."/>
            <person name="Kallscheuer N."/>
            <person name="Luecker S."/>
            <person name="Lage O.M."/>
            <person name="Pohl T."/>
            <person name="Merkel B.J."/>
            <person name="Hornburger P."/>
            <person name="Mueller R.-W."/>
            <person name="Bruemmer F."/>
            <person name="Labrenz M."/>
            <person name="Spormann A.M."/>
            <person name="Op Den Camp H."/>
            <person name="Overmann J."/>
            <person name="Amann R."/>
            <person name="Jetten M.S.M."/>
            <person name="Mascher T."/>
            <person name="Medema M.H."/>
            <person name="Devos D.P."/>
            <person name="Kaster A.-K."/>
            <person name="Ovreas L."/>
            <person name="Rohde M."/>
            <person name="Galperin M.Y."/>
            <person name="Jogler C."/>
        </authorList>
    </citation>
    <scope>NUCLEOTIDE SEQUENCE [LARGE SCALE GENOMIC DNA]</scope>
    <source>
        <strain evidence="5 6">Pla123a</strain>
    </source>
</reference>
<evidence type="ECO:0000256" key="2">
    <source>
        <dbReference type="ARBA" id="ARBA00022679"/>
    </source>
</evidence>
<dbReference type="PANTHER" id="PTHR11236">
    <property type="entry name" value="AMINOBENZOATE/ANTHRANILATE SYNTHASE"/>
    <property type="match status" value="1"/>
</dbReference>
<dbReference type="GO" id="GO:0046820">
    <property type="term" value="F:4-amino-4-deoxychorismate synthase activity"/>
    <property type="evidence" value="ECO:0007669"/>
    <property type="project" value="UniProtKB-EC"/>
</dbReference>
<dbReference type="Pfam" id="PF00425">
    <property type="entry name" value="Chorismate_bind"/>
    <property type="match status" value="1"/>
</dbReference>
<dbReference type="SUPFAM" id="SSF56322">
    <property type="entry name" value="ADC synthase"/>
    <property type="match status" value="1"/>
</dbReference>
<dbReference type="InterPro" id="IPR015890">
    <property type="entry name" value="Chorismate_C"/>
</dbReference>
<protein>
    <recommendedName>
        <fullName evidence="1">aminodeoxychorismate synthase</fullName>
        <ecNumber evidence="1">2.6.1.85</ecNumber>
    </recommendedName>
</protein>
<dbReference type="PRINTS" id="PR00095">
    <property type="entry name" value="ANTSNTHASEI"/>
</dbReference>
<evidence type="ECO:0000313" key="6">
    <source>
        <dbReference type="Proteomes" id="UP000318478"/>
    </source>
</evidence>
<evidence type="ECO:0000259" key="4">
    <source>
        <dbReference type="Pfam" id="PF04715"/>
    </source>
</evidence>
<dbReference type="EC" id="2.6.1.85" evidence="1"/>
<dbReference type="Proteomes" id="UP000318478">
    <property type="component" value="Unassembled WGS sequence"/>
</dbReference>
<dbReference type="InterPro" id="IPR005801">
    <property type="entry name" value="ADC_synthase"/>
</dbReference>
<gene>
    <name evidence="5" type="primary">pabB</name>
    <name evidence="5" type="ORF">Pla123a_46840</name>
</gene>
<feature type="domain" description="Chorismate-utilising enzyme C-terminal" evidence="3">
    <location>
        <begin position="168"/>
        <end position="421"/>
    </location>
</feature>
<evidence type="ECO:0000256" key="1">
    <source>
        <dbReference type="ARBA" id="ARBA00013139"/>
    </source>
</evidence>
<comment type="caution">
    <text evidence="5">The sequence shown here is derived from an EMBL/GenBank/DDBJ whole genome shotgun (WGS) entry which is preliminary data.</text>
</comment>
<evidence type="ECO:0000313" key="5">
    <source>
        <dbReference type="EMBL" id="TWT66290.1"/>
    </source>
</evidence>
<name>A0A5C5XTN3_9BACT</name>
<dbReference type="GO" id="GO:0009396">
    <property type="term" value="P:folic acid-containing compound biosynthetic process"/>
    <property type="evidence" value="ECO:0007669"/>
    <property type="project" value="InterPro"/>
</dbReference>
<dbReference type="GO" id="GO:0000162">
    <property type="term" value="P:L-tryptophan biosynthetic process"/>
    <property type="evidence" value="ECO:0007669"/>
    <property type="project" value="TreeGrafter"/>
</dbReference>
<proteinExistence type="predicted"/>
<organism evidence="5 6">
    <name type="scientific">Posidoniimonas polymericola</name>
    <dbReference type="NCBI Taxonomy" id="2528002"/>
    <lineage>
        <taxon>Bacteria</taxon>
        <taxon>Pseudomonadati</taxon>
        <taxon>Planctomycetota</taxon>
        <taxon>Planctomycetia</taxon>
        <taxon>Pirellulales</taxon>
        <taxon>Lacipirellulaceae</taxon>
        <taxon>Posidoniimonas</taxon>
    </lineage>
</organism>
<dbReference type="AlphaFoldDB" id="A0A5C5XTN3"/>
<dbReference type="InterPro" id="IPR006805">
    <property type="entry name" value="Anth_synth_I_N"/>
</dbReference>
<feature type="domain" description="Anthranilate synthase component I N-terminal" evidence="4">
    <location>
        <begin position="33"/>
        <end position="102"/>
    </location>
</feature>
<dbReference type="EMBL" id="SJPO01000016">
    <property type="protein sequence ID" value="TWT66290.1"/>
    <property type="molecule type" value="Genomic_DNA"/>
</dbReference>
<accession>A0A5C5XTN3</accession>
<dbReference type="InterPro" id="IPR019999">
    <property type="entry name" value="Anth_synth_I-like"/>
</dbReference>
<dbReference type="Pfam" id="PF04715">
    <property type="entry name" value="Anth_synt_I_N"/>
    <property type="match status" value="1"/>
</dbReference>
<dbReference type="PANTHER" id="PTHR11236:SF50">
    <property type="entry name" value="AMINODEOXYCHORISMATE SYNTHASE COMPONENT 1"/>
    <property type="match status" value="1"/>
</dbReference>
<keyword evidence="2 5" id="KW-0808">Transferase</keyword>
<keyword evidence="5" id="KW-0032">Aminotransferase</keyword>
<dbReference type="NCBIfam" id="TIGR00553">
    <property type="entry name" value="pabB"/>
    <property type="match status" value="1"/>
</dbReference>
<sequence length="434" mass="46843">MRDEQLGRYSYVAADPFAWITADGDTDGFGRVAEQLSPHSTATIPGLPPFQGGAAGYFGYELCHALETLPTARHSGLDTATMAVGLYDVVFAFDHFAQDLFVVSQGLPEHDSAARAERARGRLQSFWKLVEAGPPKFTGAPPDTAGVLDLPPQCPLQDQPGVTSDFTREGYLAAVQRSVDYIHAGDVFQVNLTQRLLAPLSELPSSYYLRLREQSPAPFAGYFDAGDAVLCSASPERFLRIDNRRVETRPIKGTRPRSADPAVDQRLAAELAGSVKDRAENTMIVDLLRNDLSRVCTDDSIEVPVLCGLESYQQVHHLVSVVEGRLRDDAEPLDVLKACFPGGSITGAPKVRAMEIIAELESSTRGPYCGSLAFIGFNGAMDSSILIRTAVASHGWLQMSVGGGVVADSVPADEYEETLQKAAGMLAALPRETR</sequence>
<keyword evidence="6" id="KW-1185">Reference proteome</keyword>
<dbReference type="Gene3D" id="3.60.120.10">
    <property type="entry name" value="Anthranilate synthase"/>
    <property type="match status" value="1"/>
</dbReference>
<dbReference type="InterPro" id="IPR005802">
    <property type="entry name" value="ADC_synth_comp_1"/>
</dbReference>